<comment type="similarity">
    <text evidence="2 14">Belongs to the peptidase S11 family.</text>
</comment>
<keyword evidence="4 16" id="KW-0121">Carboxypeptidase</keyword>
<dbReference type="OrthoDB" id="9791132at2"/>
<evidence type="ECO:0000256" key="8">
    <source>
        <dbReference type="ARBA" id="ARBA00022960"/>
    </source>
</evidence>
<evidence type="ECO:0000313" key="17">
    <source>
        <dbReference type="Proteomes" id="UP000190285"/>
    </source>
</evidence>
<evidence type="ECO:0000313" key="16">
    <source>
        <dbReference type="EMBL" id="SKC72774.1"/>
    </source>
</evidence>
<dbReference type="AlphaFoldDB" id="A0A1T5LA40"/>
<reference evidence="16 17" key="1">
    <citation type="submission" date="2017-02" db="EMBL/GenBank/DDBJ databases">
        <authorList>
            <person name="Peterson S.W."/>
        </authorList>
    </citation>
    <scope>NUCLEOTIDE SEQUENCE [LARGE SCALE GENOMIC DNA]</scope>
    <source>
        <strain evidence="16 17">M1</strain>
    </source>
</reference>
<dbReference type="Gene3D" id="3.40.710.10">
    <property type="entry name" value="DD-peptidase/beta-lactamase superfamily"/>
    <property type="match status" value="1"/>
</dbReference>
<dbReference type="InterPro" id="IPR001967">
    <property type="entry name" value="Peptidase_S11_N"/>
</dbReference>
<dbReference type="InterPro" id="IPR037167">
    <property type="entry name" value="Peptidase_S11_C_sf"/>
</dbReference>
<sequence>MFFIMIIILSITYTDSYANSAHSAIVMDVKTGRILYSKNISAKKPMASTTKIMTALLALEYGDLEAFVKVDKNAVGVEGSSIYLKYDEEVKLKDLVYGLMLRSGNDSAAAIAYHISGSIEEFSNLMNKRAKEIGANNTNFKNPHGLHHKDHYTTAYDLALITRQALLNEDFNKIVRTKRWISEREGYNTFYNKNKTLNQFKGGDGVKTGYTRAAGRCLVTSATRNGMQIISVVLNDPNWFNDCYFLMEEAFREYSPEKVITRNNDIKSFRINNGKVERSYMIAKEDIVIPVKEEEKDKIYIVFECNETYEAPVRKGQKLGKAKIYIGDRLIGTTELFAKENIEKRKLIDIIKNFFSK</sequence>
<dbReference type="STRING" id="36842.SAMN02194393_02644"/>
<dbReference type="EMBL" id="FUZT01000006">
    <property type="protein sequence ID" value="SKC72774.1"/>
    <property type="molecule type" value="Genomic_DNA"/>
</dbReference>
<dbReference type="Gene3D" id="2.60.410.10">
    <property type="entry name" value="D-Ala-D-Ala carboxypeptidase, C-terminal domain"/>
    <property type="match status" value="1"/>
</dbReference>
<proteinExistence type="inferred from homology"/>
<evidence type="ECO:0000256" key="10">
    <source>
        <dbReference type="ARBA" id="ARBA00023316"/>
    </source>
</evidence>
<keyword evidence="8" id="KW-0133">Cell shape</keyword>
<dbReference type="GO" id="GO:0071555">
    <property type="term" value="P:cell wall organization"/>
    <property type="evidence" value="ECO:0007669"/>
    <property type="project" value="UniProtKB-KW"/>
</dbReference>
<evidence type="ECO:0000256" key="4">
    <source>
        <dbReference type="ARBA" id="ARBA00022645"/>
    </source>
</evidence>
<evidence type="ECO:0000256" key="3">
    <source>
        <dbReference type="ARBA" id="ARBA00012448"/>
    </source>
</evidence>
<dbReference type="PANTHER" id="PTHR21581">
    <property type="entry name" value="D-ALANYL-D-ALANINE CARBOXYPEPTIDASE"/>
    <property type="match status" value="1"/>
</dbReference>
<dbReference type="GO" id="GO:0009002">
    <property type="term" value="F:serine-type D-Ala-D-Ala carboxypeptidase activity"/>
    <property type="evidence" value="ECO:0007669"/>
    <property type="project" value="UniProtKB-EC"/>
</dbReference>
<keyword evidence="7" id="KW-0378">Hydrolase</keyword>
<evidence type="ECO:0000259" key="15">
    <source>
        <dbReference type="SMART" id="SM00936"/>
    </source>
</evidence>
<keyword evidence="5" id="KW-0645">Protease</keyword>
<feature type="active site" description="Proton acceptor" evidence="12">
    <location>
        <position position="51"/>
    </location>
</feature>
<evidence type="ECO:0000256" key="13">
    <source>
        <dbReference type="PIRSR" id="PIRSR618044-2"/>
    </source>
</evidence>
<feature type="active site" description="Acyl-ester intermediate" evidence="12">
    <location>
        <position position="48"/>
    </location>
</feature>
<dbReference type="GO" id="GO:0009252">
    <property type="term" value="P:peptidoglycan biosynthetic process"/>
    <property type="evidence" value="ECO:0007669"/>
    <property type="project" value="UniProtKB-UniPathway"/>
</dbReference>
<protein>
    <recommendedName>
        <fullName evidence="3">serine-type D-Ala-D-Ala carboxypeptidase</fullName>
        <ecNumber evidence="3">3.4.16.4</ecNumber>
    </recommendedName>
</protein>
<evidence type="ECO:0000256" key="12">
    <source>
        <dbReference type="PIRSR" id="PIRSR618044-1"/>
    </source>
</evidence>
<accession>A0A1T5LA40</accession>
<evidence type="ECO:0000256" key="14">
    <source>
        <dbReference type="RuleBase" id="RU004016"/>
    </source>
</evidence>
<evidence type="ECO:0000256" key="11">
    <source>
        <dbReference type="ARBA" id="ARBA00034000"/>
    </source>
</evidence>
<dbReference type="Pfam" id="PF07943">
    <property type="entry name" value="PBP5_C"/>
    <property type="match status" value="1"/>
</dbReference>
<feature type="binding site" evidence="13">
    <location>
        <position position="207"/>
    </location>
    <ligand>
        <name>substrate</name>
    </ligand>
</feature>
<keyword evidence="10" id="KW-0961">Cell wall biogenesis/degradation</keyword>
<feature type="active site" evidence="12">
    <location>
        <position position="103"/>
    </location>
</feature>
<evidence type="ECO:0000256" key="7">
    <source>
        <dbReference type="ARBA" id="ARBA00022801"/>
    </source>
</evidence>
<feature type="domain" description="Peptidase S11 D-Ala-D-Ala carboxypeptidase A C-terminal" evidence="15">
    <location>
        <begin position="254"/>
        <end position="344"/>
    </location>
</feature>
<organism evidence="16 17">
    <name type="scientific">Maledivibacter halophilus</name>
    <dbReference type="NCBI Taxonomy" id="36842"/>
    <lineage>
        <taxon>Bacteria</taxon>
        <taxon>Bacillati</taxon>
        <taxon>Bacillota</taxon>
        <taxon>Clostridia</taxon>
        <taxon>Peptostreptococcales</taxon>
        <taxon>Caminicellaceae</taxon>
        <taxon>Maledivibacter</taxon>
    </lineage>
</organism>
<evidence type="ECO:0000256" key="5">
    <source>
        <dbReference type="ARBA" id="ARBA00022670"/>
    </source>
</evidence>
<dbReference type="InterPro" id="IPR018044">
    <property type="entry name" value="Peptidase_S11"/>
</dbReference>
<name>A0A1T5LA40_9FIRM</name>
<comment type="pathway">
    <text evidence="1">Cell wall biogenesis; peptidoglycan biosynthesis.</text>
</comment>
<gene>
    <name evidence="16" type="ORF">SAMN02194393_02644</name>
</gene>
<dbReference type="InterPro" id="IPR012907">
    <property type="entry name" value="Peptidase_S11_C"/>
</dbReference>
<evidence type="ECO:0000256" key="1">
    <source>
        <dbReference type="ARBA" id="ARBA00004752"/>
    </source>
</evidence>
<dbReference type="SMART" id="SM00936">
    <property type="entry name" value="PBP5_C"/>
    <property type="match status" value="1"/>
</dbReference>
<dbReference type="Pfam" id="PF00768">
    <property type="entry name" value="Peptidase_S11"/>
    <property type="match status" value="1"/>
</dbReference>
<dbReference type="SUPFAM" id="SSF56601">
    <property type="entry name" value="beta-lactamase/transpeptidase-like"/>
    <property type="match status" value="1"/>
</dbReference>
<dbReference type="PANTHER" id="PTHR21581:SF33">
    <property type="entry name" value="D-ALANYL-D-ALANINE CARBOXYPEPTIDASE DACB"/>
    <property type="match status" value="1"/>
</dbReference>
<keyword evidence="9" id="KW-0573">Peptidoglycan synthesis</keyword>
<evidence type="ECO:0000256" key="9">
    <source>
        <dbReference type="ARBA" id="ARBA00022984"/>
    </source>
</evidence>
<dbReference type="UniPathway" id="UPA00219"/>
<evidence type="ECO:0000256" key="6">
    <source>
        <dbReference type="ARBA" id="ARBA00022729"/>
    </source>
</evidence>
<dbReference type="Proteomes" id="UP000190285">
    <property type="component" value="Unassembled WGS sequence"/>
</dbReference>
<keyword evidence="6" id="KW-0732">Signal</keyword>
<keyword evidence="17" id="KW-1185">Reference proteome</keyword>
<dbReference type="GO" id="GO:0008360">
    <property type="term" value="P:regulation of cell shape"/>
    <property type="evidence" value="ECO:0007669"/>
    <property type="project" value="UniProtKB-KW"/>
</dbReference>
<dbReference type="InterPro" id="IPR012338">
    <property type="entry name" value="Beta-lactam/transpept-like"/>
</dbReference>
<dbReference type="PRINTS" id="PR00725">
    <property type="entry name" value="DADACBPTASE1"/>
</dbReference>
<dbReference type="GO" id="GO:0006508">
    <property type="term" value="P:proteolysis"/>
    <property type="evidence" value="ECO:0007669"/>
    <property type="project" value="UniProtKB-KW"/>
</dbReference>
<dbReference type="EC" id="3.4.16.4" evidence="3"/>
<evidence type="ECO:0000256" key="2">
    <source>
        <dbReference type="ARBA" id="ARBA00007164"/>
    </source>
</evidence>
<comment type="catalytic activity">
    <reaction evidence="11">
        <text>Preferential cleavage: (Ac)2-L-Lys-D-Ala-|-D-Ala. Also transpeptidation of peptidyl-alanyl moieties that are N-acyl substituents of D-alanine.</text>
        <dbReference type="EC" id="3.4.16.4"/>
    </reaction>
</comment>